<dbReference type="EMBL" id="VCAU01000098">
    <property type="protein sequence ID" value="KAF9885296.1"/>
    <property type="molecule type" value="Genomic_DNA"/>
</dbReference>
<evidence type="ECO:0000313" key="2">
    <source>
        <dbReference type="Proteomes" id="UP001194746"/>
    </source>
</evidence>
<keyword evidence="2" id="KW-1185">Reference proteome</keyword>
<comment type="caution">
    <text evidence="1">The sequence shown here is derived from an EMBL/GenBank/DDBJ whole genome shotgun (WGS) entry which is preliminary data.</text>
</comment>
<accession>A0AAD4GQA4</accession>
<reference evidence="1" key="2">
    <citation type="submission" date="2020-02" db="EMBL/GenBank/DDBJ databases">
        <authorList>
            <person name="Gilchrist C.L.M."/>
            <person name="Chooi Y.-H."/>
        </authorList>
    </citation>
    <scope>NUCLEOTIDE SEQUENCE</scope>
    <source>
        <strain evidence="1">MST-FP2251</strain>
    </source>
</reference>
<organism evidence="1 2">
    <name type="scientific">Aspergillus nanangensis</name>
    <dbReference type="NCBI Taxonomy" id="2582783"/>
    <lineage>
        <taxon>Eukaryota</taxon>
        <taxon>Fungi</taxon>
        <taxon>Dikarya</taxon>
        <taxon>Ascomycota</taxon>
        <taxon>Pezizomycotina</taxon>
        <taxon>Eurotiomycetes</taxon>
        <taxon>Eurotiomycetidae</taxon>
        <taxon>Eurotiales</taxon>
        <taxon>Aspergillaceae</taxon>
        <taxon>Aspergillus</taxon>
        <taxon>Aspergillus subgen. Circumdati</taxon>
    </lineage>
</organism>
<evidence type="ECO:0008006" key="3">
    <source>
        <dbReference type="Google" id="ProtNLM"/>
    </source>
</evidence>
<proteinExistence type="predicted"/>
<dbReference type="Proteomes" id="UP001194746">
    <property type="component" value="Unassembled WGS sequence"/>
</dbReference>
<evidence type="ECO:0000313" key="1">
    <source>
        <dbReference type="EMBL" id="KAF9885296.1"/>
    </source>
</evidence>
<dbReference type="Gene3D" id="2.60.120.620">
    <property type="entry name" value="q2cbj1_9rhob like domain"/>
    <property type="match status" value="1"/>
</dbReference>
<reference evidence="1" key="1">
    <citation type="journal article" date="2019" name="Beilstein J. Org. Chem.">
        <title>Nanangenines: drimane sesquiterpenoids as the dominant metabolite cohort of a novel Australian fungus, Aspergillus nanangensis.</title>
        <authorList>
            <person name="Lacey H.J."/>
            <person name="Gilchrist C.L.M."/>
            <person name="Crombie A."/>
            <person name="Kalaitzis J.A."/>
            <person name="Vuong D."/>
            <person name="Rutledge P.J."/>
            <person name="Turner P."/>
            <person name="Pitt J.I."/>
            <person name="Lacey E."/>
            <person name="Chooi Y.H."/>
            <person name="Piggott A.M."/>
        </authorList>
    </citation>
    <scope>NUCLEOTIDE SEQUENCE</scope>
    <source>
        <strain evidence="1">MST-FP2251</strain>
    </source>
</reference>
<name>A0AAD4GQA4_ASPNN</name>
<protein>
    <recommendedName>
        <fullName evidence="3">Prolyl 4-hydroxylase alpha subunit Fe(2+) 2OG dioxygenase domain-containing protein</fullName>
    </recommendedName>
</protein>
<dbReference type="PANTHER" id="PTHR33099:SF7">
    <property type="entry name" value="MYND-TYPE DOMAIN-CONTAINING PROTEIN"/>
    <property type="match status" value="1"/>
</dbReference>
<gene>
    <name evidence="1" type="ORF">FE257_013013</name>
</gene>
<sequence>MDDNPRQLAYQAHKSLQENAWLNGLHIPEDEMEHMRNVQNTYIAQLDSYPDMKYKPRIHLIWDYDRIWGMFDFGSSRGVFLIDPGLKRIDYDDDDGQLLPFTWRGVNKASPENPYGYEAEAKGEICINALEKTLQGFFGFMAGNGSAGSDAKCAFHAKRHFGPQIVPNSLENIVKEWNDFCPDFRKETVRQNQPDSALADDLEIDNQVVIRKPLHAALDDIQSTGAFITGGSQQNAVNPDLHISNVGNIRLPILVEEAKAIVKSCRLSPYGKGTETLVNKSAAPGLGLGEKSAEVKAEFYKLLVYEKDAFFLPHQDSEKADGMFGTLVISLPSKHEGGTVVASHRDKKREFATAPNSEFGYTWAAWYADVSHEVKPVTSGYRIVLVYNLIHRPSAALLPFRSNKSESLTNLLKSWAVGAKRPGQYLDGWHKSDFCEACPPALIYVLEHQYTEAQLSFARLKGVDRQRLAELQNACQKADFVILLANIEKNVTGGVDESKRGDYGGYYGGYDDSPSVNSDGVHSIQDIIECSLELSHVVNSQDQVVGTHVPFVEKMLVPADVLNRSPDEEEFGGYTGNEGATTTHFYKRTGILILPKEFDVLFQVQKLRDDDYELEQALEQGHRVIRENPNDTTTKEQLARICGVALESTDFTDSVMEIAFELDNLPLLCRSMGKFEGHFSIAQSSQIAKIIFNHGLKAIRSALDTYFSGGSRWTRLSFSDQITSISRLAAEYQSICERQNQKSSAEVTQWSNGKLDTILLTELKGLESEGPILAKALTESPAPGFLQKSVIFLEANMLQKPLILSFIVSVHELSKTGNIRKGEVGEAIDWLFPAVIKNFKVESTTSLDHRDRYFYGSFHAHPPTSRVSPDWVVKLVKLADATNTDSTGIMDKLVEYAGNVNQGDAGSSFHEFLFPIASGISSHIATTKRPVSPAEQEFFMGFLDAYITGYIKIAPPPPRDWKERTNISCTCDDCDSLRRFINDIDATSKDFAMAERRRKHLDQQIDKFYFVTTTVKSGTPHKLRVQKTRAQEVSNYLGWIKRAQAGQAQLDRLSQQGPLQDILAENYNSIVNHRNLKVPQNLPPSLLSLTQENLSKGRSTVPQKRGYRG</sequence>
<dbReference type="PANTHER" id="PTHR33099">
    <property type="entry name" value="FE2OG DIOXYGENASE DOMAIN-CONTAINING PROTEIN"/>
    <property type="match status" value="1"/>
</dbReference>
<dbReference type="AlphaFoldDB" id="A0AAD4GQA4"/>